<dbReference type="InterPro" id="IPR052462">
    <property type="entry name" value="SLIRP/GR-RBP-like"/>
</dbReference>
<dbReference type="InterPro" id="IPR000504">
    <property type="entry name" value="RRM_dom"/>
</dbReference>
<reference evidence="5 6" key="1">
    <citation type="journal article" date="2020" name="bioRxiv">
        <title>Sequence and annotation of 42 cannabis genomes reveals extensive copy number variation in cannabinoid synthesis and pathogen resistance genes.</title>
        <authorList>
            <person name="Mckernan K.J."/>
            <person name="Helbert Y."/>
            <person name="Kane L.T."/>
            <person name="Ebling H."/>
            <person name="Zhang L."/>
            <person name="Liu B."/>
            <person name="Eaton Z."/>
            <person name="Mclaughlin S."/>
            <person name="Kingan S."/>
            <person name="Baybayan P."/>
            <person name="Concepcion G."/>
            <person name="Jordan M."/>
            <person name="Riva A."/>
            <person name="Barbazuk W."/>
            <person name="Harkins T."/>
        </authorList>
    </citation>
    <scope>NUCLEOTIDE SEQUENCE [LARGE SCALE GENOMIC DNA]</scope>
    <source>
        <strain evidence="6">cv. Jamaican Lion 4</strain>
        <tissue evidence="5">Leaf</tissue>
    </source>
</reference>
<protein>
    <recommendedName>
        <fullName evidence="4">RRM domain-containing protein</fullName>
    </recommendedName>
</protein>
<accession>A0A7J6FK38</accession>
<keyword evidence="6" id="KW-1185">Reference proteome</keyword>
<evidence type="ECO:0000259" key="4">
    <source>
        <dbReference type="PROSITE" id="PS50102"/>
    </source>
</evidence>
<keyword evidence="1 2" id="KW-0694">RNA-binding</keyword>
<dbReference type="InterPro" id="IPR012677">
    <property type="entry name" value="Nucleotide-bd_a/b_plait_sf"/>
</dbReference>
<dbReference type="InterPro" id="IPR003954">
    <property type="entry name" value="RRM_euk-type"/>
</dbReference>
<dbReference type="AlphaFoldDB" id="A0A7J6FK38"/>
<proteinExistence type="predicted"/>
<organism evidence="5 6">
    <name type="scientific">Cannabis sativa</name>
    <name type="common">Hemp</name>
    <name type="synonym">Marijuana</name>
    <dbReference type="NCBI Taxonomy" id="3483"/>
    <lineage>
        <taxon>Eukaryota</taxon>
        <taxon>Viridiplantae</taxon>
        <taxon>Streptophyta</taxon>
        <taxon>Embryophyta</taxon>
        <taxon>Tracheophyta</taxon>
        <taxon>Spermatophyta</taxon>
        <taxon>Magnoliopsida</taxon>
        <taxon>eudicotyledons</taxon>
        <taxon>Gunneridae</taxon>
        <taxon>Pentapetalae</taxon>
        <taxon>rosids</taxon>
        <taxon>fabids</taxon>
        <taxon>Rosales</taxon>
        <taxon>Cannabaceae</taxon>
        <taxon>Cannabis</taxon>
    </lineage>
</organism>
<dbReference type="Pfam" id="PF00076">
    <property type="entry name" value="RRM_1"/>
    <property type="match status" value="1"/>
</dbReference>
<dbReference type="Proteomes" id="UP000583929">
    <property type="component" value="Unassembled WGS sequence"/>
</dbReference>
<sequence length="138" mass="15553">MAASLRAISRSFLRHTKPLPIPISYNPIFSRRFSSKLFVKGISFSTTEETLAKVFSRFGEVIETNIIMDKTRNRSKGYGYVTFAEEDDAEKALIGTNGKVIDGRAVYVDKVEKVRKPWPTPTVRESSQPPETTPSPRI</sequence>
<dbReference type="Gene3D" id="3.30.70.330">
    <property type="match status" value="1"/>
</dbReference>
<dbReference type="SMART" id="SM00361">
    <property type="entry name" value="RRM_1"/>
    <property type="match status" value="1"/>
</dbReference>
<dbReference type="SUPFAM" id="SSF54928">
    <property type="entry name" value="RNA-binding domain, RBD"/>
    <property type="match status" value="1"/>
</dbReference>
<evidence type="ECO:0000256" key="1">
    <source>
        <dbReference type="ARBA" id="ARBA00022884"/>
    </source>
</evidence>
<dbReference type="GO" id="GO:0003723">
    <property type="term" value="F:RNA binding"/>
    <property type="evidence" value="ECO:0007669"/>
    <property type="project" value="UniProtKB-UniRule"/>
</dbReference>
<evidence type="ECO:0000313" key="5">
    <source>
        <dbReference type="EMBL" id="KAF4371074.1"/>
    </source>
</evidence>
<dbReference type="InterPro" id="IPR035979">
    <property type="entry name" value="RBD_domain_sf"/>
</dbReference>
<dbReference type="SMART" id="SM00360">
    <property type="entry name" value="RRM"/>
    <property type="match status" value="1"/>
</dbReference>
<evidence type="ECO:0000256" key="3">
    <source>
        <dbReference type="SAM" id="MobiDB-lite"/>
    </source>
</evidence>
<dbReference type="PANTHER" id="PTHR48027">
    <property type="entry name" value="HETEROGENEOUS NUCLEAR RIBONUCLEOPROTEIN 87F-RELATED"/>
    <property type="match status" value="1"/>
</dbReference>
<feature type="region of interest" description="Disordered" evidence="3">
    <location>
        <begin position="118"/>
        <end position="138"/>
    </location>
</feature>
<evidence type="ECO:0000313" key="6">
    <source>
        <dbReference type="Proteomes" id="UP000583929"/>
    </source>
</evidence>
<feature type="domain" description="RRM" evidence="4">
    <location>
        <begin position="35"/>
        <end position="113"/>
    </location>
</feature>
<comment type="caution">
    <text evidence="5">The sequence shown here is derived from an EMBL/GenBank/DDBJ whole genome shotgun (WGS) entry which is preliminary data.</text>
</comment>
<gene>
    <name evidence="5" type="ORF">G4B88_003003</name>
</gene>
<dbReference type="PROSITE" id="PS50102">
    <property type="entry name" value="RRM"/>
    <property type="match status" value="1"/>
</dbReference>
<dbReference type="EMBL" id="JAATIQ010000199">
    <property type="protein sequence ID" value="KAF4371074.1"/>
    <property type="molecule type" value="Genomic_DNA"/>
</dbReference>
<name>A0A7J6FK38_CANSA</name>
<evidence type="ECO:0000256" key="2">
    <source>
        <dbReference type="PROSITE-ProRule" id="PRU00176"/>
    </source>
</evidence>